<evidence type="ECO:0000313" key="2">
    <source>
        <dbReference type="Proteomes" id="UP000325507"/>
    </source>
</evidence>
<keyword evidence="2" id="KW-1185">Reference proteome</keyword>
<organism evidence="1 2">
    <name type="scientific">Erwinia phage pEp_SNUABM_08</name>
    <dbReference type="NCBI Taxonomy" id="2593268"/>
    <lineage>
        <taxon>Viruses</taxon>
        <taxon>Duplodnaviria</taxon>
        <taxon>Heunggongvirae</taxon>
        <taxon>Uroviricota</taxon>
        <taxon>Caudoviricetes</taxon>
        <taxon>Casjensviridae</taxon>
        <taxon>Gwanakrovirus</taxon>
        <taxon>Gwanakrovirus SNUABM08</taxon>
    </lineage>
</organism>
<name>A0A5J6DAN7_9CAUD</name>
<proteinExistence type="predicted"/>
<dbReference type="GO" id="GO:0032259">
    <property type="term" value="P:methylation"/>
    <property type="evidence" value="ECO:0007669"/>
    <property type="project" value="UniProtKB-KW"/>
</dbReference>
<reference evidence="1 2" key="1">
    <citation type="submission" date="2019-07" db="EMBL/GenBank/DDBJ databases">
        <title>Complete genome sequence of bacteriophage infecting Erwinia pyrifoliae.</title>
        <authorList>
            <person name="Kim S.G."/>
            <person name="Park S.C."/>
        </authorList>
    </citation>
    <scope>NUCLEOTIDE SEQUENCE [LARGE SCALE GENOMIC DNA]</scope>
</reference>
<gene>
    <name evidence="1" type="ORF">pEpSNUABM08_44</name>
</gene>
<keyword evidence="1" id="KW-0808">Transferase</keyword>
<dbReference type="GO" id="GO:0003677">
    <property type="term" value="F:DNA binding"/>
    <property type="evidence" value="ECO:0007669"/>
    <property type="project" value="InterPro"/>
</dbReference>
<keyword evidence="1" id="KW-0489">Methyltransferase</keyword>
<dbReference type="EMBL" id="MN184886">
    <property type="protein sequence ID" value="QEQ94791.1"/>
    <property type="molecule type" value="Genomic_DNA"/>
</dbReference>
<dbReference type="Pfam" id="PF05869">
    <property type="entry name" value="Dam"/>
    <property type="match status" value="1"/>
</dbReference>
<protein>
    <submittedName>
        <fullName evidence="1">Putative N-6-adenine-methyltransferase</fullName>
    </submittedName>
</protein>
<dbReference type="GO" id="GO:0009307">
    <property type="term" value="P:DNA restriction-modification system"/>
    <property type="evidence" value="ECO:0007669"/>
    <property type="project" value="InterPro"/>
</dbReference>
<evidence type="ECO:0000313" key="1">
    <source>
        <dbReference type="EMBL" id="QEQ94791.1"/>
    </source>
</evidence>
<accession>A0A5J6DAN7</accession>
<dbReference type="Proteomes" id="UP000325507">
    <property type="component" value="Segment"/>
</dbReference>
<dbReference type="NCBIfam" id="TIGR01712">
    <property type="entry name" value="phage_N6A_met"/>
    <property type="match status" value="1"/>
</dbReference>
<dbReference type="InterPro" id="IPR008593">
    <property type="entry name" value="Dam_MeTrfase"/>
</dbReference>
<sequence length="228" mass="26601">MNSYVRRLEAVKDQRYHELKEVGDQWRTGDALFHGIEILLPPEKRRQPKFVLDLFTDGQNSKCQEYFTAEDNALLQDWTGRLQDITNGEPDYAFANPPYSIIQSDEGETITGMAPIIDKALEERERGGRFAFLIKAATSETWWPDTEPDRTIFIKGRVAFERPVWFNAKERVPRQSAFFGCAVLVFNKHLPRDKEPVYIHRKELLAFGRQRAEELAEIRQRHIQSFSL</sequence>
<dbReference type="GO" id="GO:0009007">
    <property type="term" value="F:site-specific DNA-methyltransferase (adenine-specific) activity"/>
    <property type="evidence" value="ECO:0007669"/>
    <property type="project" value="InterPro"/>
</dbReference>